<feature type="compositionally biased region" description="Basic and acidic residues" evidence="1">
    <location>
        <begin position="39"/>
        <end position="49"/>
    </location>
</feature>
<feature type="compositionally biased region" description="Pro residues" evidence="1">
    <location>
        <begin position="52"/>
        <end position="70"/>
    </location>
</feature>
<evidence type="ECO:0000313" key="3">
    <source>
        <dbReference type="Proteomes" id="UP001431429"/>
    </source>
</evidence>
<evidence type="ECO:0000313" key="2">
    <source>
        <dbReference type="EMBL" id="MCM2393914.1"/>
    </source>
</evidence>
<gene>
    <name evidence="2" type="ORF">NBG84_37555</name>
</gene>
<keyword evidence="3" id="KW-1185">Reference proteome</keyword>
<sequence>MPEHILRAQAQLLHEQFDDHDTDDFMRRLAARIARETAHANHPTADDHTAPAAPPAPPPPDQGTPPPPKTAWPLSLRKLRRRPAVVTVTDQSSQVAVLRRIQHLCDAVLRSEDIGTLKDFADDYDQAGARTFACLLYLTNRRESALYWWRFAAGAGDPLAAHLLAAHHAAVGCETDARLWRAFARMLGFTKHHLPQPLGKQADIAEHVARTVPGNSQQRQFMESDHLARELIHH</sequence>
<reference evidence="2" key="1">
    <citation type="submission" date="2022-06" db="EMBL/GenBank/DDBJ databases">
        <title>Genome public.</title>
        <authorList>
            <person name="Sun Q."/>
        </authorList>
    </citation>
    <scope>NUCLEOTIDE SEQUENCE</scope>
    <source>
        <strain evidence="2">CWNU-1</strain>
    </source>
</reference>
<accession>A0ABT0UZM1</accession>
<comment type="caution">
    <text evidence="2">The sequence shown here is derived from an EMBL/GenBank/DDBJ whole genome shotgun (WGS) entry which is preliminary data.</text>
</comment>
<proteinExistence type="predicted"/>
<organism evidence="2 3">
    <name type="scientific">Streptomyces albipurpureus</name>
    <dbReference type="NCBI Taxonomy" id="2897419"/>
    <lineage>
        <taxon>Bacteria</taxon>
        <taxon>Bacillati</taxon>
        <taxon>Actinomycetota</taxon>
        <taxon>Actinomycetes</taxon>
        <taxon>Kitasatosporales</taxon>
        <taxon>Streptomycetaceae</taxon>
        <taxon>Streptomyces</taxon>
    </lineage>
</organism>
<dbReference type="Proteomes" id="UP001431429">
    <property type="component" value="Unassembled WGS sequence"/>
</dbReference>
<evidence type="ECO:0000256" key="1">
    <source>
        <dbReference type="SAM" id="MobiDB-lite"/>
    </source>
</evidence>
<name>A0ABT0UZM1_9ACTN</name>
<protein>
    <submittedName>
        <fullName evidence="2">Uncharacterized protein</fullName>
    </submittedName>
</protein>
<feature type="region of interest" description="Disordered" evidence="1">
    <location>
        <begin position="39"/>
        <end position="73"/>
    </location>
</feature>
<dbReference type="RefSeq" id="WP_250924205.1">
    <property type="nucleotide sequence ID" value="NZ_JAMQAW010000095.1"/>
</dbReference>
<dbReference type="EMBL" id="JAMQAW010000095">
    <property type="protein sequence ID" value="MCM2393914.1"/>
    <property type="molecule type" value="Genomic_DNA"/>
</dbReference>